<proteinExistence type="predicted"/>
<dbReference type="InterPro" id="IPR029501">
    <property type="entry name" value="EndoU_bac"/>
</dbReference>
<accession>A0ABV9U8G2</accession>
<sequence>MGPWAREHVFAGHVRPGHPAGSGYHYRPGGRDWPGRRLIPGTRQVDPATGAYKAKPQFYDPTRIPPWKPKAGNGGYSSFFPDHWTPAQVDAAIGEAFKNHTPLPGNMWRGTYRGLTIEGFKDSSGGLLHGWPVVP</sequence>
<evidence type="ECO:0000259" key="1">
    <source>
        <dbReference type="Pfam" id="PF14436"/>
    </source>
</evidence>
<dbReference type="Proteomes" id="UP001595872">
    <property type="component" value="Unassembled WGS sequence"/>
</dbReference>
<dbReference type="EMBL" id="JBHSIT010000014">
    <property type="protein sequence ID" value="MFC4912843.1"/>
    <property type="molecule type" value="Genomic_DNA"/>
</dbReference>
<name>A0ABV9U8G2_9ACTN</name>
<protein>
    <submittedName>
        <fullName evidence="2">EndoU domain-containing protein</fullName>
    </submittedName>
</protein>
<comment type="caution">
    <text evidence="2">The sequence shown here is derived from an EMBL/GenBank/DDBJ whole genome shotgun (WGS) entry which is preliminary data.</text>
</comment>
<organism evidence="2 3">
    <name type="scientific">Actinomadura gamaensis</name>
    <dbReference type="NCBI Taxonomy" id="1763541"/>
    <lineage>
        <taxon>Bacteria</taxon>
        <taxon>Bacillati</taxon>
        <taxon>Actinomycetota</taxon>
        <taxon>Actinomycetes</taxon>
        <taxon>Streptosporangiales</taxon>
        <taxon>Thermomonosporaceae</taxon>
        <taxon>Actinomadura</taxon>
    </lineage>
</organism>
<dbReference type="RefSeq" id="WP_378263601.1">
    <property type="nucleotide sequence ID" value="NZ_JBHSIT010000014.1"/>
</dbReference>
<dbReference type="Pfam" id="PF14436">
    <property type="entry name" value="EndoU_bacteria"/>
    <property type="match status" value="1"/>
</dbReference>
<keyword evidence="3" id="KW-1185">Reference proteome</keyword>
<evidence type="ECO:0000313" key="2">
    <source>
        <dbReference type="EMBL" id="MFC4912843.1"/>
    </source>
</evidence>
<gene>
    <name evidence="2" type="ORF">ACFPCY_36475</name>
</gene>
<reference evidence="3" key="1">
    <citation type="journal article" date="2019" name="Int. J. Syst. Evol. Microbiol.">
        <title>The Global Catalogue of Microorganisms (GCM) 10K type strain sequencing project: providing services to taxonomists for standard genome sequencing and annotation.</title>
        <authorList>
            <consortium name="The Broad Institute Genomics Platform"/>
            <consortium name="The Broad Institute Genome Sequencing Center for Infectious Disease"/>
            <person name="Wu L."/>
            <person name="Ma J."/>
        </authorList>
    </citation>
    <scope>NUCLEOTIDE SEQUENCE [LARGE SCALE GENOMIC DNA]</scope>
    <source>
        <strain evidence="3">KLKA75</strain>
    </source>
</reference>
<evidence type="ECO:0000313" key="3">
    <source>
        <dbReference type="Proteomes" id="UP001595872"/>
    </source>
</evidence>
<feature type="domain" description="Bacterial EndoU nuclease" evidence="1">
    <location>
        <begin position="6"/>
        <end position="126"/>
    </location>
</feature>